<gene>
    <name evidence="1" type="ORF">CWI84_01450</name>
</gene>
<sequence>MTETQQPKKMDVSRWQEALLTQLEQLEQQVEKWRAAPTKTVRGPNFWHKVAVHYYLQAAEKLKQQQMFEAAKYFRRAAMLGHPKAMSYLGQMFLQGEHLPHSPFHAYCWLTLAKLAGEQSAASALDKLTPQLTAHEINAASRLAADRFELIADASFQML</sequence>
<reference evidence="1 2" key="1">
    <citation type="journal article" date="2011" name="Front. Microbiol.">
        <title>Genomic signatures of strain selection and enhancement in Bacillus atrophaeus var. globigii, a historical biowarfare simulant.</title>
        <authorList>
            <person name="Gibbons H.S."/>
            <person name="Broomall S.M."/>
            <person name="McNew L.A."/>
            <person name="Daligault H."/>
            <person name="Chapman C."/>
            <person name="Bruce D."/>
            <person name="Karavis M."/>
            <person name="Krepps M."/>
            <person name="McGregor P.A."/>
            <person name="Hong C."/>
            <person name="Park K.H."/>
            <person name="Akmal A."/>
            <person name="Feldman A."/>
            <person name="Lin J.S."/>
            <person name="Chang W.E."/>
            <person name="Higgs B.W."/>
            <person name="Demirev P."/>
            <person name="Lindquist J."/>
            <person name="Liem A."/>
            <person name="Fochler E."/>
            <person name="Read T.D."/>
            <person name="Tapia R."/>
            <person name="Johnson S."/>
            <person name="Bishop-Lilly K.A."/>
            <person name="Detter C."/>
            <person name="Han C."/>
            <person name="Sozhamannan S."/>
            <person name="Rosenzweig C.N."/>
            <person name="Skowronski E.W."/>
        </authorList>
    </citation>
    <scope>NUCLEOTIDE SEQUENCE [LARGE SCALE GENOMIC DNA]</scope>
    <source>
        <strain evidence="1 2">CC-PW-9</strain>
    </source>
</reference>
<evidence type="ECO:0000313" key="2">
    <source>
        <dbReference type="Proteomes" id="UP000287996"/>
    </source>
</evidence>
<evidence type="ECO:0000313" key="1">
    <source>
        <dbReference type="EMBL" id="RUO81453.1"/>
    </source>
</evidence>
<dbReference type="SUPFAM" id="SSF81901">
    <property type="entry name" value="HCP-like"/>
    <property type="match status" value="1"/>
</dbReference>
<keyword evidence="2" id="KW-1185">Reference proteome</keyword>
<dbReference type="AlphaFoldDB" id="A0A432ZU91"/>
<accession>A0A432ZU91</accession>
<protein>
    <recommendedName>
        <fullName evidence="3">Sel1 repeat family protein</fullName>
    </recommendedName>
</protein>
<evidence type="ECO:0008006" key="3">
    <source>
        <dbReference type="Google" id="ProtNLM"/>
    </source>
</evidence>
<comment type="caution">
    <text evidence="1">The sequence shown here is derived from an EMBL/GenBank/DDBJ whole genome shotgun (WGS) entry which is preliminary data.</text>
</comment>
<dbReference type="EMBL" id="PIQH01000001">
    <property type="protein sequence ID" value="RUO81453.1"/>
    <property type="molecule type" value="Genomic_DNA"/>
</dbReference>
<dbReference type="Proteomes" id="UP000287996">
    <property type="component" value="Unassembled WGS sequence"/>
</dbReference>
<dbReference type="RefSeq" id="WP_126840794.1">
    <property type="nucleotide sequence ID" value="NZ_PIQH01000001.1"/>
</dbReference>
<name>A0A432ZU91_9GAMM</name>
<proteinExistence type="predicted"/>
<dbReference type="Gene3D" id="1.25.40.10">
    <property type="entry name" value="Tetratricopeptide repeat domain"/>
    <property type="match status" value="1"/>
</dbReference>
<dbReference type="OrthoDB" id="6237397at2"/>
<organism evidence="1 2">
    <name type="scientific">Idiomarina tyrosinivorans</name>
    <dbReference type="NCBI Taxonomy" id="1445662"/>
    <lineage>
        <taxon>Bacteria</taxon>
        <taxon>Pseudomonadati</taxon>
        <taxon>Pseudomonadota</taxon>
        <taxon>Gammaproteobacteria</taxon>
        <taxon>Alteromonadales</taxon>
        <taxon>Idiomarinaceae</taxon>
        <taxon>Idiomarina</taxon>
    </lineage>
</organism>
<dbReference type="InterPro" id="IPR011990">
    <property type="entry name" value="TPR-like_helical_dom_sf"/>
</dbReference>